<comment type="caution">
    <text evidence="1">The sequence shown here is derived from an EMBL/GenBank/DDBJ whole genome shotgun (WGS) entry which is preliminary data.</text>
</comment>
<dbReference type="Proteomes" id="UP001525890">
    <property type="component" value="Unassembled WGS sequence"/>
</dbReference>
<protein>
    <submittedName>
        <fullName evidence="1">Uncharacterized protein</fullName>
    </submittedName>
</protein>
<proteinExistence type="predicted"/>
<name>A0ABT2MMQ7_9CYAN</name>
<keyword evidence="2" id="KW-1185">Reference proteome</keyword>
<evidence type="ECO:0000313" key="1">
    <source>
        <dbReference type="EMBL" id="MCT7966008.1"/>
    </source>
</evidence>
<evidence type="ECO:0000313" key="2">
    <source>
        <dbReference type="Proteomes" id="UP001525890"/>
    </source>
</evidence>
<sequence>MGSSWSGDSLRESFRLPPLHAIKGGELACMEPGANLFLVTKAIATRRTLHPPFPRDAR</sequence>
<dbReference type="EMBL" id="JAMXFF010000007">
    <property type="protein sequence ID" value="MCT7966008.1"/>
    <property type="molecule type" value="Genomic_DNA"/>
</dbReference>
<gene>
    <name evidence="1" type="ORF">NG799_06635</name>
</gene>
<reference evidence="1 2" key="1">
    <citation type="journal article" date="2022" name="Front. Microbiol.">
        <title>High genomic differentiation and limited gene flow indicate recent cryptic speciation within the genus Laspinema (cyanobacteria).</title>
        <authorList>
            <person name="Stanojkovic A."/>
            <person name="Skoupy S."/>
            <person name="Skaloud P."/>
            <person name="Dvorak P."/>
        </authorList>
    </citation>
    <scope>NUCLEOTIDE SEQUENCE [LARGE SCALE GENOMIC DNA]</scope>
    <source>
        <strain evidence="1 2">D2a</strain>
    </source>
</reference>
<accession>A0ABT2MMQ7</accession>
<dbReference type="RefSeq" id="WP_368005659.1">
    <property type="nucleotide sequence ID" value="NZ_JAMXFF010000007.1"/>
</dbReference>
<organism evidence="1 2">
    <name type="scientific">Laspinema palackyanum D2a</name>
    <dbReference type="NCBI Taxonomy" id="2953684"/>
    <lineage>
        <taxon>Bacteria</taxon>
        <taxon>Bacillati</taxon>
        <taxon>Cyanobacteriota</taxon>
        <taxon>Cyanophyceae</taxon>
        <taxon>Oscillatoriophycideae</taxon>
        <taxon>Oscillatoriales</taxon>
        <taxon>Laspinemataceae</taxon>
        <taxon>Laspinema</taxon>
        <taxon>Laspinema palackyanum</taxon>
    </lineage>
</organism>